<sequence length="35" mass="4018">MMGGTISRYLEQAMGCFALQMVWKPVTKLIDTIRK</sequence>
<dbReference type="Proteomes" id="UP000008177">
    <property type="component" value="Unplaced contigs"/>
</dbReference>
<dbReference type="AlphaFoldDB" id="G2Y2M4"/>
<dbReference type="EMBL" id="FQ790285">
    <property type="protein sequence ID" value="CCD46914.1"/>
    <property type="molecule type" value="Genomic_DNA"/>
</dbReference>
<name>G2Y2M4_BOTF4</name>
<evidence type="ECO:0000313" key="1">
    <source>
        <dbReference type="EMBL" id="CCD46914.1"/>
    </source>
</evidence>
<reference evidence="2" key="1">
    <citation type="journal article" date="2011" name="PLoS Genet.">
        <title>Genomic analysis of the necrotrophic fungal pathogens Sclerotinia sclerotiorum and Botrytis cinerea.</title>
        <authorList>
            <person name="Amselem J."/>
            <person name="Cuomo C.A."/>
            <person name="van Kan J.A."/>
            <person name="Viaud M."/>
            <person name="Benito E.P."/>
            <person name="Couloux A."/>
            <person name="Coutinho P.M."/>
            <person name="de Vries R.P."/>
            <person name="Dyer P.S."/>
            <person name="Fillinger S."/>
            <person name="Fournier E."/>
            <person name="Gout L."/>
            <person name="Hahn M."/>
            <person name="Kohn L."/>
            <person name="Lapalu N."/>
            <person name="Plummer K.M."/>
            <person name="Pradier J.M."/>
            <person name="Quevillon E."/>
            <person name="Sharon A."/>
            <person name="Simon A."/>
            <person name="ten Have A."/>
            <person name="Tudzynski B."/>
            <person name="Tudzynski P."/>
            <person name="Wincker P."/>
            <person name="Andrew M."/>
            <person name="Anthouard V."/>
            <person name="Beever R.E."/>
            <person name="Beffa R."/>
            <person name="Benoit I."/>
            <person name="Bouzid O."/>
            <person name="Brault B."/>
            <person name="Chen Z."/>
            <person name="Choquer M."/>
            <person name="Collemare J."/>
            <person name="Cotton P."/>
            <person name="Danchin E.G."/>
            <person name="Da Silva C."/>
            <person name="Gautier A."/>
            <person name="Giraud C."/>
            <person name="Giraud T."/>
            <person name="Gonzalez C."/>
            <person name="Grossetete S."/>
            <person name="Guldener U."/>
            <person name="Henrissat B."/>
            <person name="Howlett B.J."/>
            <person name="Kodira C."/>
            <person name="Kretschmer M."/>
            <person name="Lappartient A."/>
            <person name="Leroch M."/>
            <person name="Levis C."/>
            <person name="Mauceli E."/>
            <person name="Neuveglise C."/>
            <person name="Oeser B."/>
            <person name="Pearson M."/>
            <person name="Poulain J."/>
            <person name="Poussereau N."/>
            <person name="Quesneville H."/>
            <person name="Rascle C."/>
            <person name="Schumacher J."/>
            <person name="Segurens B."/>
            <person name="Sexton A."/>
            <person name="Silva E."/>
            <person name="Sirven C."/>
            <person name="Soanes D.M."/>
            <person name="Talbot N.J."/>
            <person name="Templeton M."/>
            <person name="Yandava C."/>
            <person name="Yarden O."/>
            <person name="Zeng Q."/>
            <person name="Rollins J.A."/>
            <person name="Lebrun M.H."/>
            <person name="Dickman M."/>
        </authorList>
    </citation>
    <scope>NUCLEOTIDE SEQUENCE [LARGE SCALE GENOMIC DNA]</scope>
    <source>
        <strain evidence="2">T4</strain>
    </source>
</reference>
<organism evidence="1 2">
    <name type="scientific">Botryotinia fuckeliana (strain T4)</name>
    <name type="common">Noble rot fungus</name>
    <name type="synonym">Botrytis cinerea</name>
    <dbReference type="NCBI Taxonomy" id="999810"/>
    <lineage>
        <taxon>Eukaryota</taxon>
        <taxon>Fungi</taxon>
        <taxon>Dikarya</taxon>
        <taxon>Ascomycota</taxon>
        <taxon>Pezizomycotina</taxon>
        <taxon>Leotiomycetes</taxon>
        <taxon>Helotiales</taxon>
        <taxon>Sclerotiniaceae</taxon>
        <taxon>Botrytis</taxon>
    </lineage>
</organism>
<accession>G2Y2M4</accession>
<evidence type="ECO:0000313" key="2">
    <source>
        <dbReference type="Proteomes" id="UP000008177"/>
    </source>
</evidence>
<protein>
    <submittedName>
        <fullName evidence="1">Uncharacterized protein</fullName>
    </submittedName>
</protein>
<dbReference type="InParanoid" id="G2Y2M4"/>
<gene>
    <name evidence="1" type="ORF">BofuT4_uP038160.1</name>
</gene>
<dbReference type="HOGENOM" id="CLU_3368376_0_0_1"/>
<proteinExistence type="predicted"/>